<dbReference type="KEGG" id="bhc:JFL75_07265"/>
<gene>
    <name evidence="2" type="ORF">JFL75_07265</name>
    <name evidence="3" type="ORF">JFL75_08830</name>
</gene>
<reference evidence="2" key="1">
    <citation type="submission" date="2021-01" db="EMBL/GenBank/DDBJ databases">
        <title>Description of Breznakiella homolactica.</title>
        <authorList>
            <person name="Song Y."/>
            <person name="Brune A."/>
        </authorList>
    </citation>
    <scope>NUCLEOTIDE SEQUENCE</scope>
    <source>
        <strain evidence="2">RmG30</strain>
    </source>
</reference>
<evidence type="ECO:0000313" key="2">
    <source>
        <dbReference type="EMBL" id="QQO10704.1"/>
    </source>
</evidence>
<proteinExistence type="predicted"/>
<feature type="signal peptide" evidence="1">
    <location>
        <begin position="1"/>
        <end position="21"/>
    </location>
</feature>
<dbReference type="Gene3D" id="2.60.40.10">
    <property type="entry name" value="Immunoglobulins"/>
    <property type="match status" value="1"/>
</dbReference>
<protein>
    <recommendedName>
        <fullName evidence="5">Fibronectin type-III domain-containing protein</fullName>
    </recommendedName>
</protein>
<feature type="chain" id="PRO_5036212571" description="Fibronectin type-III domain-containing protein" evidence="1">
    <location>
        <begin position="22"/>
        <end position="259"/>
    </location>
</feature>
<dbReference type="InterPro" id="IPR036116">
    <property type="entry name" value="FN3_sf"/>
</dbReference>
<dbReference type="AlphaFoldDB" id="A0A7T7XQP7"/>
<accession>A0A7T7XQP7</accession>
<name>A0A7T7XQP7_9SPIR</name>
<evidence type="ECO:0000313" key="4">
    <source>
        <dbReference type="Proteomes" id="UP000595917"/>
    </source>
</evidence>
<dbReference type="KEGG" id="bhc:JFL75_08830"/>
<keyword evidence="1" id="KW-0732">Signal</keyword>
<dbReference type="EMBL" id="CP067089">
    <property type="protein sequence ID" value="QQO11005.1"/>
    <property type="molecule type" value="Genomic_DNA"/>
</dbReference>
<organism evidence="2 4">
    <name type="scientific">Breznakiella homolactica</name>
    <dbReference type="NCBI Taxonomy" id="2798577"/>
    <lineage>
        <taxon>Bacteria</taxon>
        <taxon>Pseudomonadati</taxon>
        <taxon>Spirochaetota</taxon>
        <taxon>Spirochaetia</taxon>
        <taxon>Spirochaetales</taxon>
        <taxon>Breznakiellaceae</taxon>
        <taxon>Breznakiella</taxon>
    </lineage>
</organism>
<dbReference type="Proteomes" id="UP000595917">
    <property type="component" value="Chromosome"/>
</dbReference>
<dbReference type="PROSITE" id="PS51257">
    <property type="entry name" value="PROKAR_LIPOPROTEIN"/>
    <property type="match status" value="1"/>
</dbReference>
<keyword evidence="4" id="KW-1185">Reference proteome</keyword>
<evidence type="ECO:0008006" key="5">
    <source>
        <dbReference type="Google" id="ProtNLM"/>
    </source>
</evidence>
<dbReference type="InterPro" id="IPR013783">
    <property type="entry name" value="Ig-like_fold"/>
</dbReference>
<sequence>MVKLLNCLAVAVLLVSCRAGMYEVLSRDTGDPVVERPRAESFVRSQTILLSWDEDARADAYILERAEDAENLVYRTVYRGAGTEYTDTAVAADTRYVYRLSKQRGNRVFGPSEPVLGVSSLVTRDEYEPNGTKETAVLIGTIDTIANMYYYRSYNGLLLSDEDWYCIEVPPLRKASVIVRDSQVTHIEANSHFKVYEEERSEQVVLHMKKFWIENNEMAPRVMYFKLYPNEDIFFASSLVKVGGKIVRYTIGVEEIIPY</sequence>
<dbReference type="SUPFAM" id="SSF49265">
    <property type="entry name" value="Fibronectin type III"/>
    <property type="match status" value="1"/>
</dbReference>
<dbReference type="EMBL" id="CP067089">
    <property type="protein sequence ID" value="QQO10704.1"/>
    <property type="molecule type" value="Genomic_DNA"/>
</dbReference>
<evidence type="ECO:0000256" key="1">
    <source>
        <dbReference type="SAM" id="SignalP"/>
    </source>
</evidence>
<dbReference type="RefSeq" id="WP_215628009.1">
    <property type="nucleotide sequence ID" value="NZ_CP067089.2"/>
</dbReference>
<evidence type="ECO:0000313" key="3">
    <source>
        <dbReference type="EMBL" id="QQO11005.1"/>
    </source>
</evidence>